<keyword evidence="8" id="KW-1185">Reference proteome</keyword>
<evidence type="ECO:0000256" key="3">
    <source>
        <dbReference type="ARBA" id="ARBA00013368"/>
    </source>
</evidence>
<dbReference type="SUPFAM" id="SSF52540">
    <property type="entry name" value="P-loop containing nucleoside triphosphate hydrolases"/>
    <property type="match status" value="1"/>
</dbReference>
<evidence type="ECO:0000256" key="2">
    <source>
        <dbReference type="ARBA" id="ARBA00011322"/>
    </source>
</evidence>
<name>A0ABT7JB81_9ACTN</name>
<evidence type="ECO:0000313" key="8">
    <source>
        <dbReference type="Proteomes" id="UP001241926"/>
    </source>
</evidence>
<dbReference type="InterPro" id="IPR027417">
    <property type="entry name" value="P-loop_NTPase"/>
</dbReference>
<keyword evidence="4" id="KW-0175">Coiled coil</keyword>
<sequence>MTVTEQPRQNAHHPTDPAPPAPSGQPVPVGALVEARLEEAALTEPVKVLLKEALGDGEPRGTAPVGGRIYLESVAVARFRGIGPRAWLKLSPRPGVNLVVGRNGSGKSSIAEGIETAFTGVNMRWQGQHAVRSSNWRNLHDTDGRPEIEVKLAVEGDTGRSTLTRTWDGDDFATSRAELKRPGHGRTPLDQVEWTQALRDFRPFLSYVDLDRMISGKPAEMYDAIATILGLGQLSAADGRLRQQAKALEDAEKAVKAELPELKEALYELEDDERAVQALVAVDTAGTPDFETLEALVAGVPADGDDGLIARLRAEAEVQGPEPAEVRAALDRLRNALADAEDLRGTGAEDALRRADLLERAVAHHDRHPDAAACPVCGTDGMLDVAWATDATAQIAALRQEAEAAASARSELRSAAGAVQDLVHTPRQIPAALVDPWRAWSDCRTISDPAELVQRAHEAAVTLADACAAVKENAVRELEKRDERWRGLVSRLAGWAERARAVDANKPRLRDLRKASSWIKALAAELREQRMEGFADQSQRIWERLRQESNIDLKAVSLKGSEKATVRKLVMDVTVDGQEASALGVMSQGEQHSLALSLFLPRAATADSPFGFIVIDDPVQSMDPAKVNGLAQVLHELGERRQVVVFTHDTRLQRAFTSQELPVTVFEVERGKSSKVKVRLVTDPVRQALDDARALASTSDLPSAARTHVLPSLCRIALENAFMEAAWVRHLRSGAPEDELQAAVAGADKLMKVAALALFGDVGRTGEVYRELLTLCGQRAVELLKTCQNGAHAKGAQITDPHRFVDAIEAMAQKVRRAGVSA</sequence>
<dbReference type="Proteomes" id="UP001241926">
    <property type="component" value="Unassembled WGS sequence"/>
</dbReference>
<feature type="coiled-coil region" evidence="4">
    <location>
        <begin position="234"/>
        <end position="265"/>
    </location>
</feature>
<feature type="coiled-coil region" evidence="4">
    <location>
        <begin position="388"/>
        <end position="415"/>
    </location>
</feature>
<evidence type="ECO:0000256" key="4">
    <source>
        <dbReference type="SAM" id="Coils"/>
    </source>
</evidence>
<comment type="similarity">
    <text evidence="1">Belongs to the SMC family. SbcC subfamily.</text>
</comment>
<feature type="compositionally biased region" description="Pro residues" evidence="5">
    <location>
        <begin position="16"/>
        <end position="25"/>
    </location>
</feature>
<dbReference type="PANTHER" id="PTHR32114:SF2">
    <property type="entry name" value="ABC TRANSPORTER ABCH.3"/>
    <property type="match status" value="1"/>
</dbReference>
<comment type="subunit">
    <text evidence="2">Heterodimer of SbcC and SbcD.</text>
</comment>
<dbReference type="PANTHER" id="PTHR32114">
    <property type="entry name" value="ABC TRANSPORTER ABCH.3"/>
    <property type="match status" value="1"/>
</dbReference>
<dbReference type="EMBL" id="JASJUS010000074">
    <property type="protein sequence ID" value="MDL2082135.1"/>
    <property type="molecule type" value="Genomic_DNA"/>
</dbReference>
<dbReference type="Pfam" id="PF02463">
    <property type="entry name" value="SMC_N"/>
    <property type="match status" value="1"/>
</dbReference>
<gene>
    <name evidence="7" type="ORF">QNN03_37520</name>
</gene>
<dbReference type="Gene3D" id="3.40.50.300">
    <property type="entry name" value="P-loop containing nucleotide triphosphate hydrolases"/>
    <property type="match status" value="2"/>
</dbReference>
<feature type="region of interest" description="Disordered" evidence="5">
    <location>
        <begin position="1"/>
        <end position="28"/>
    </location>
</feature>
<organism evidence="7 8">
    <name type="scientific">Streptomyces fuscus</name>
    <dbReference type="NCBI Taxonomy" id="3048495"/>
    <lineage>
        <taxon>Bacteria</taxon>
        <taxon>Bacillati</taxon>
        <taxon>Actinomycetota</taxon>
        <taxon>Actinomycetes</taxon>
        <taxon>Kitasatosporales</taxon>
        <taxon>Streptomycetaceae</taxon>
        <taxon>Streptomyces</taxon>
    </lineage>
</organism>
<accession>A0ABT7JB81</accession>
<evidence type="ECO:0000259" key="6">
    <source>
        <dbReference type="Pfam" id="PF02463"/>
    </source>
</evidence>
<proteinExistence type="inferred from homology"/>
<evidence type="ECO:0000256" key="5">
    <source>
        <dbReference type="SAM" id="MobiDB-lite"/>
    </source>
</evidence>
<feature type="domain" description="RecF/RecN/SMC N-terminal" evidence="6">
    <location>
        <begin position="70"/>
        <end position="671"/>
    </location>
</feature>
<evidence type="ECO:0000256" key="1">
    <source>
        <dbReference type="ARBA" id="ARBA00006930"/>
    </source>
</evidence>
<comment type="caution">
    <text evidence="7">The sequence shown here is derived from an EMBL/GenBank/DDBJ whole genome shotgun (WGS) entry which is preliminary data.</text>
</comment>
<dbReference type="RefSeq" id="WP_285437231.1">
    <property type="nucleotide sequence ID" value="NZ_JASJUS010000074.1"/>
</dbReference>
<evidence type="ECO:0000313" key="7">
    <source>
        <dbReference type="EMBL" id="MDL2082135.1"/>
    </source>
</evidence>
<reference evidence="7 8" key="1">
    <citation type="submission" date="2023-05" db="EMBL/GenBank/DDBJ databases">
        <title>Streptomyces fuscus sp. nov., a brown-black pigment producing actinomyces isolated from dry sand of Sea duck farm.</title>
        <authorList>
            <person name="Xie J."/>
            <person name="Shen N."/>
        </authorList>
    </citation>
    <scope>NUCLEOTIDE SEQUENCE [LARGE SCALE GENOMIC DNA]</scope>
    <source>
        <strain evidence="7 8">GXMU-J15</strain>
    </source>
</reference>
<dbReference type="InterPro" id="IPR003395">
    <property type="entry name" value="RecF/RecN/SMC_N"/>
</dbReference>
<protein>
    <recommendedName>
        <fullName evidence="3">Nuclease SbcCD subunit C</fullName>
    </recommendedName>
</protein>